<dbReference type="Proteomes" id="UP000247702">
    <property type="component" value="Unassembled WGS sequence"/>
</dbReference>
<feature type="region of interest" description="Disordered" evidence="1">
    <location>
        <begin position="1"/>
        <end position="21"/>
    </location>
</feature>
<evidence type="ECO:0000313" key="2">
    <source>
        <dbReference type="EMBL" id="GBB85703.1"/>
    </source>
</evidence>
<reference evidence="2 4" key="1">
    <citation type="submission" date="2017-11" db="EMBL/GenBank/DDBJ databases">
        <title>The genome of Rhizophagus clarus HR1 reveals common genetic basis of auxotrophy among arbuscular mycorrhizal fungi.</title>
        <authorList>
            <person name="Kobayashi Y."/>
        </authorList>
    </citation>
    <scope>NUCLEOTIDE SEQUENCE [LARGE SCALE GENOMIC DNA]</scope>
    <source>
        <strain evidence="2 4">HR1</strain>
    </source>
</reference>
<protein>
    <submittedName>
        <fullName evidence="2">Uncharacterized protein</fullName>
    </submittedName>
</protein>
<dbReference type="AlphaFoldDB" id="A0A2Z6Q6H0"/>
<organism evidence="2 4">
    <name type="scientific">Rhizophagus clarus</name>
    <dbReference type="NCBI Taxonomy" id="94130"/>
    <lineage>
        <taxon>Eukaryota</taxon>
        <taxon>Fungi</taxon>
        <taxon>Fungi incertae sedis</taxon>
        <taxon>Mucoromycota</taxon>
        <taxon>Glomeromycotina</taxon>
        <taxon>Glomeromycetes</taxon>
        <taxon>Glomerales</taxon>
        <taxon>Glomeraceae</taxon>
        <taxon>Rhizophagus</taxon>
    </lineage>
</organism>
<dbReference type="Proteomes" id="UP000615446">
    <property type="component" value="Unassembled WGS sequence"/>
</dbReference>
<reference evidence="3" key="2">
    <citation type="submission" date="2019-10" db="EMBL/GenBank/DDBJ databases">
        <title>Conservation and host-specific expression of non-tandemly repeated heterogenous ribosome RNA gene in arbuscular mycorrhizal fungi.</title>
        <authorList>
            <person name="Maeda T."/>
            <person name="Kobayashi Y."/>
            <person name="Nakagawa T."/>
            <person name="Ezawa T."/>
            <person name="Yamaguchi K."/>
            <person name="Bino T."/>
            <person name="Nishimoto Y."/>
            <person name="Shigenobu S."/>
            <person name="Kawaguchi M."/>
        </authorList>
    </citation>
    <scope>NUCLEOTIDE SEQUENCE</scope>
    <source>
        <strain evidence="3">HR1</strain>
    </source>
</reference>
<comment type="caution">
    <text evidence="2">The sequence shown here is derived from an EMBL/GenBank/DDBJ whole genome shotgun (WGS) entry which is preliminary data.</text>
</comment>
<dbReference type="EMBL" id="BEXD01000246">
    <property type="protein sequence ID" value="GBB85703.1"/>
    <property type="molecule type" value="Genomic_DNA"/>
</dbReference>
<evidence type="ECO:0000256" key="1">
    <source>
        <dbReference type="SAM" id="MobiDB-lite"/>
    </source>
</evidence>
<accession>A0A2Z6Q6H0</accession>
<keyword evidence="4" id="KW-1185">Reference proteome</keyword>
<evidence type="ECO:0000313" key="3">
    <source>
        <dbReference type="EMBL" id="GES99063.1"/>
    </source>
</evidence>
<proteinExistence type="predicted"/>
<sequence>MSNNDTTQDLQNPDNNNNEQHTLINNAGISNAFINTATPVLQNATFEFYFPLPNDTRIYYVTYTELNHLEIAQRLNNNINLSHIPGHQFPHHYNIQSWIRQLIQQVQQPDVYQQNSIQQNSIQQQSFDTQSTFQVYSDDNTCDTTQTLVNNEAISDDAQDTENVRYGGASE</sequence>
<dbReference type="EMBL" id="BLAL01000278">
    <property type="protein sequence ID" value="GES99063.1"/>
    <property type="molecule type" value="Genomic_DNA"/>
</dbReference>
<name>A0A2Z6Q6H0_9GLOM</name>
<gene>
    <name evidence="3" type="ORF">RCL2_002558200</name>
    <name evidence="2" type="ORF">RclHR1_12190007</name>
</gene>
<dbReference type="OrthoDB" id="2328471at2759"/>
<evidence type="ECO:0000313" key="4">
    <source>
        <dbReference type="Proteomes" id="UP000247702"/>
    </source>
</evidence>